<keyword evidence="1" id="KW-1133">Transmembrane helix</keyword>
<dbReference type="Proteomes" id="UP001265746">
    <property type="component" value="Unassembled WGS sequence"/>
</dbReference>
<keyword evidence="1" id="KW-0472">Membrane</keyword>
<comment type="caution">
    <text evidence="2">The sequence shown here is derived from an EMBL/GenBank/DDBJ whole genome shotgun (WGS) entry which is preliminary data.</text>
</comment>
<gene>
    <name evidence="2" type="ORF">N8I77_005297</name>
</gene>
<feature type="transmembrane region" description="Helical" evidence="1">
    <location>
        <begin position="29"/>
        <end position="55"/>
    </location>
</feature>
<keyword evidence="1" id="KW-0812">Transmembrane</keyword>
<evidence type="ECO:0000313" key="2">
    <source>
        <dbReference type="EMBL" id="KAK2606555.1"/>
    </source>
</evidence>
<sequence>MSEYGDPAVAQAFWRTVPPRLRPLLQGAAIFYIAMLCIDIGTMIISILALTGSYSEDEDPIVIKFPTLALHVQRLIVAWASVSLVASITLALMTSLGISPKAPSRNEREFAVARQRLLTYFVPWALISLGVWATCAGLQARYYALDRSSYIPTCRRYPELTQCWMVFATWILVLIYM</sequence>
<evidence type="ECO:0000313" key="3">
    <source>
        <dbReference type="Proteomes" id="UP001265746"/>
    </source>
</evidence>
<accession>A0AAD9SFN2</accession>
<evidence type="ECO:0000256" key="1">
    <source>
        <dbReference type="SAM" id="Phobius"/>
    </source>
</evidence>
<name>A0AAD9SFN2_PHOAM</name>
<reference evidence="2" key="1">
    <citation type="submission" date="2023-06" db="EMBL/GenBank/DDBJ databases">
        <authorList>
            <person name="Noh H."/>
        </authorList>
    </citation>
    <scope>NUCLEOTIDE SEQUENCE</scope>
    <source>
        <strain evidence="2">DUCC20226</strain>
    </source>
</reference>
<dbReference type="AlphaFoldDB" id="A0AAD9SFN2"/>
<protein>
    <submittedName>
        <fullName evidence="2">Uncharacterized protein</fullName>
    </submittedName>
</protein>
<feature type="transmembrane region" description="Helical" evidence="1">
    <location>
        <begin position="75"/>
        <end position="96"/>
    </location>
</feature>
<keyword evidence="3" id="KW-1185">Reference proteome</keyword>
<feature type="transmembrane region" description="Helical" evidence="1">
    <location>
        <begin position="117"/>
        <end position="139"/>
    </location>
</feature>
<organism evidence="2 3">
    <name type="scientific">Phomopsis amygdali</name>
    <name type="common">Fusicoccum amygdali</name>
    <dbReference type="NCBI Taxonomy" id="1214568"/>
    <lineage>
        <taxon>Eukaryota</taxon>
        <taxon>Fungi</taxon>
        <taxon>Dikarya</taxon>
        <taxon>Ascomycota</taxon>
        <taxon>Pezizomycotina</taxon>
        <taxon>Sordariomycetes</taxon>
        <taxon>Sordariomycetidae</taxon>
        <taxon>Diaporthales</taxon>
        <taxon>Diaporthaceae</taxon>
        <taxon>Diaporthe</taxon>
    </lineage>
</organism>
<feature type="transmembrane region" description="Helical" evidence="1">
    <location>
        <begin position="159"/>
        <end position="176"/>
    </location>
</feature>
<proteinExistence type="predicted"/>
<dbReference type="EMBL" id="JAUJFL010000003">
    <property type="protein sequence ID" value="KAK2606555.1"/>
    <property type="molecule type" value="Genomic_DNA"/>
</dbReference>